<dbReference type="PROSITE" id="PS00070">
    <property type="entry name" value="ALDEHYDE_DEHYDR_CYS"/>
    <property type="match status" value="1"/>
</dbReference>
<protein>
    <recommendedName>
        <fullName evidence="7">L-glutamate gamma-semialdehyde dehydrogenase</fullName>
        <ecNumber evidence="3">1.2.1.88</ecNumber>
    </recommendedName>
    <alternativeName>
        <fullName evidence="7">L-glutamate gamma-semialdehyde dehydrogenase</fullName>
    </alternativeName>
</protein>
<dbReference type="Gene3D" id="3.40.605.10">
    <property type="entry name" value="Aldehyde Dehydrogenase, Chain A, domain 1"/>
    <property type="match status" value="1"/>
</dbReference>
<dbReference type="InterPro" id="IPR005931">
    <property type="entry name" value="P5CDH/ALDH4A1"/>
</dbReference>
<gene>
    <name evidence="10" type="primary">pruA</name>
    <name evidence="10" type="ORF">F5544_37845</name>
</gene>
<evidence type="ECO:0000256" key="2">
    <source>
        <dbReference type="ARBA" id="ARBA00009986"/>
    </source>
</evidence>
<dbReference type="SUPFAM" id="SSF53720">
    <property type="entry name" value="ALDH-like"/>
    <property type="match status" value="1"/>
</dbReference>
<dbReference type="InterPro" id="IPR016163">
    <property type="entry name" value="Ald_DH_C"/>
</dbReference>
<dbReference type="FunFam" id="3.40.605.10:FF:000006">
    <property type="entry name" value="1-pyrroline-5-carboxylate dehydrogenase"/>
    <property type="match status" value="1"/>
</dbReference>
<dbReference type="NCBIfam" id="TIGR01236">
    <property type="entry name" value="D1pyr5carbox1"/>
    <property type="match status" value="1"/>
</dbReference>
<keyword evidence="6" id="KW-0642">Proline metabolism</keyword>
<dbReference type="GO" id="GO:0004657">
    <property type="term" value="F:proline dehydrogenase activity"/>
    <property type="evidence" value="ECO:0007669"/>
    <property type="project" value="UniProtKB-ARBA"/>
</dbReference>
<dbReference type="InterPro" id="IPR015590">
    <property type="entry name" value="Aldehyde_DH_dom"/>
</dbReference>
<evidence type="ECO:0000256" key="7">
    <source>
        <dbReference type="ARBA" id="ARBA00032259"/>
    </source>
</evidence>
<dbReference type="GO" id="GO:0009898">
    <property type="term" value="C:cytoplasmic side of plasma membrane"/>
    <property type="evidence" value="ECO:0007669"/>
    <property type="project" value="TreeGrafter"/>
</dbReference>
<keyword evidence="5" id="KW-0520">NAD</keyword>
<accession>A0A6G9YQ20</accession>
<dbReference type="KEGG" id="nah:F5544_37845"/>
<dbReference type="InterPro" id="IPR050485">
    <property type="entry name" value="Proline_metab_enzyme"/>
</dbReference>
<keyword evidence="11" id="KW-1185">Reference proteome</keyword>
<evidence type="ECO:0000313" key="11">
    <source>
        <dbReference type="Proteomes" id="UP000503540"/>
    </source>
</evidence>
<dbReference type="EC" id="1.2.1.88" evidence="3"/>
<proteinExistence type="inferred from homology"/>
<comment type="similarity">
    <text evidence="2">Belongs to the aldehyde dehydrogenase family.</text>
</comment>
<sequence>MLRRERIHGPVLEAECARYRDGMPCPVHDRIGQFTDHLPCGDGDRRIGDRGDHIGRRTKLNQHAHDAILPVVGVKIRVDARIRTKPCLDAWGVSAGLAWSMDAVTVVPIPANEPVHSYAPGSRERELLIARLAELSGHSVEVPLVIGGKPRPGIGTRHDIVAPHRHRQVLGTYTDTTHSEAQDAIDAATAAAPGWRAMPFDERAAILLRAADLLAGPWRETIAAATMLGQSKSAVQAEIDAPCELIDFWRFNVAFAREILQQQPQSSPGVWNRMDYRPLEGFIYAITPFNFSAIAGNLPTAPALMGNTVVWKPSPTQTLAAYHTMRLLEAAGLPPGVINMVTGDGVELSEVALADRRLAGIHFTGSTKTFQFLWQQVGANIGRYDCYPRLVGETGGKDFIVAHASADPKALCTALIRGAFEYQGQKCSAASRAYIARSVWREMGDEFLNLTAELTYGDVADLSNFGGALIDRRAYDKNVAAIERARSAGITIPVGGTYDDSEGWFVRPTVMLADDPRDESFTTEYFGPILSVHVYDDAEPGAYTAVLAEVESAAPYGLTGAVFARDRNAVEQASAALRFAAGNFYINDKPTGAVVGQQPFGGARASGTDDKAGSPLNLLRWVAPRTIKETFVPPTDYRYPHMS</sequence>
<evidence type="ECO:0000256" key="4">
    <source>
        <dbReference type="ARBA" id="ARBA00023002"/>
    </source>
</evidence>
<name>A0A6G9YQ20_9NOCA</name>
<dbReference type="CDD" id="cd07123">
    <property type="entry name" value="ALDH_F4-17_P5CDH"/>
    <property type="match status" value="1"/>
</dbReference>
<reference evidence="10 11" key="1">
    <citation type="journal article" date="2019" name="ACS Chem. Biol.">
        <title>Identification and Mobilization of a Cryptic Antibiotic Biosynthesis Gene Locus from a Human-Pathogenic Nocardia Isolate.</title>
        <authorList>
            <person name="Herisse M."/>
            <person name="Ishida K."/>
            <person name="Porter J.L."/>
            <person name="Howden B."/>
            <person name="Hertweck C."/>
            <person name="Stinear T.P."/>
            <person name="Pidot S.J."/>
        </authorList>
    </citation>
    <scope>NUCLEOTIDE SEQUENCE [LARGE SCALE GENOMIC DNA]</scope>
    <source>
        <strain evidence="10 11">AUSMDU00012717</strain>
    </source>
</reference>
<evidence type="ECO:0000256" key="8">
    <source>
        <dbReference type="ARBA" id="ARBA00048142"/>
    </source>
</evidence>
<evidence type="ECO:0000256" key="1">
    <source>
        <dbReference type="ARBA" id="ARBA00004786"/>
    </source>
</evidence>
<dbReference type="Pfam" id="PF00171">
    <property type="entry name" value="Aldedh"/>
    <property type="match status" value="1"/>
</dbReference>
<dbReference type="Gene3D" id="3.40.309.10">
    <property type="entry name" value="Aldehyde Dehydrogenase, Chain A, domain 2"/>
    <property type="match status" value="1"/>
</dbReference>
<dbReference type="AlphaFoldDB" id="A0A6G9YQ20"/>
<keyword evidence="4 10" id="KW-0560">Oxidoreductase</keyword>
<dbReference type="FunFam" id="3.40.309.10:FF:000005">
    <property type="entry name" value="1-pyrroline-5-carboxylate dehydrogenase 1"/>
    <property type="match status" value="1"/>
</dbReference>
<dbReference type="EMBL" id="CP046172">
    <property type="protein sequence ID" value="QIS15395.1"/>
    <property type="molecule type" value="Genomic_DNA"/>
</dbReference>
<evidence type="ECO:0000313" key="10">
    <source>
        <dbReference type="EMBL" id="QIS15395.1"/>
    </source>
</evidence>
<dbReference type="InterPro" id="IPR016161">
    <property type="entry name" value="Ald_DH/histidinol_DH"/>
</dbReference>
<dbReference type="Proteomes" id="UP000503540">
    <property type="component" value="Chromosome"/>
</dbReference>
<feature type="domain" description="Aldehyde dehydrogenase" evidence="9">
    <location>
        <begin position="158"/>
        <end position="613"/>
    </location>
</feature>
<evidence type="ECO:0000256" key="5">
    <source>
        <dbReference type="ARBA" id="ARBA00023027"/>
    </source>
</evidence>
<organism evidence="10 11">
    <name type="scientific">Nocardia arthritidis</name>
    <dbReference type="NCBI Taxonomy" id="228602"/>
    <lineage>
        <taxon>Bacteria</taxon>
        <taxon>Bacillati</taxon>
        <taxon>Actinomycetota</taxon>
        <taxon>Actinomycetes</taxon>
        <taxon>Mycobacteriales</taxon>
        <taxon>Nocardiaceae</taxon>
        <taxon>Nocardia</taxon>
    </lineage>
</organism>
<evidence type="ECO:0000256" key="3">
    <source>
        <dbReference type="ARBA" id="ARBA00012884"/>
    </source>
</evidence>
<comment type="pathway">
    <text evidence="1">Amino-acid degradation; L-proline degradation into L-glutamate; L-glutamate from L-proline: step 2/2.</text>
</comment>
<dbReference type="GO" id="GO:0003842">
    <property type="term" value="F:L-glutamate gamma-semialdehyde dehydrogenase activity"/>
    <property type="evidence" value="ECO:0007669"/>
    <property type="project" value="UniProtKB-EC"/>
</dbReference>
<dbReference type="GO" id="GO:0010133">
    <property type="term" value="P:L-proline catabolic process to L-glutamate"/>
    <property type="evidence" value="ECO:0007669"/>
    <property type="project" value="UniProtKB-UniPathway"/>
</dbReference>
<evidence type="ECO:0000256" key="6">
    <source>
        <dbReference type="ARBA" id="ARBA00023062"/>
    </source>
</evidence>
<evidence type="ECO:0000259" key="9">
    <source>
        <dbReference type="Pfam" id="PF00171"/>
    </source>
</evidence>
<dbReference type="InterPro" id="IPR016162">
    <property type="entry name" value="Ald_DH_N"/>
</dbReference>
<dbReference type="UniPathway" id="UPA00261">
    <property type="reaction ID" value="UER00374"/>
</dbReference>
<dbReference type="PANTHER" id="PTHR42862">
    <property type="entry name" value="DELTA-1-PYRROLINE-5-CARBOXYLATE DEHYDROGENASE 1, ISOFORM A-RELATED"/>
    <property type="match status" value="1"/>
</dbReference>
<comment type="catalytic activity">
    <reaction evidence="8">
        <text>L-glutamate 5-semialdehyde + NAD(+) + H2O = L-glutamate + NADH + 2 H(+)</text>
        <dbReference type="Rhea" id="RHEA:30235"/>
        <dbReference type="ChEBI" id="CHEBI:15377"/>
        <dbReference type="ChEBI" id="CHEBI:15378"/>
        <dbReference type="ChEBI" id="CHEBI:29985"/>
        <dbReference type="ChEBI" id="CHEBI:57540"/>
        <dbReference type="ChEBI" id="CHEBI:57945"/>
        <dbReference type="ChEBI" id="CHEBI:58066"/>
        <dbReference type="EC" id="1.2.1.88"/>
    </reaction>
</comment>
<dbReference type="InterPro" id="IPR016160">
    <property type="entry name" value="Ald_DH_CS_CYS"/>
</dbReference>
<dbReference type="PANTHER" id="PTHR42862:SF1">
    <property type="entry name" value="DELTA-1-PYRROLINE-5-CARBOXYLATE DEHYDROGENASE 2, ISOFORM A-RELATED"/>
    <property type="match status" value="1"/>
</dbReference>